<dbReference type="AlphaFoldDB" id="A0A564FR92"/>
<gene>
    <name evidence="3" type="ORF">IFDJLNFL_2021</name>
    <name evidence="4" type="ORF">MTDSW087_00359</name>
</gene>
<dbReference type="EMBL" id="CABFVH010000001">
    <property type="protein sequence ID" value="VUF10689.1"/>
    <property type="molecule type" value="Genomic_DNA"/>
</dbReference>
<dbReference type="EMBL" id="BPQI01000049">
    <property type="protein sequence ID" value="GJD56127.1"/>
    <property type="molecule type" value="Genomic_DNA"/>
</dbReference>
<dbReference type="OrthoDB" id="5918037at2"/>
<reference evidence="3" key="3">
    <citation type="submission" date="2021-08" db="EMBL/GenBank/DDBJ databases">
        <authorList>
            <person name="Tani A."/>
            <person name="Ola A."/>
            <person name="Ogura Y."/>
            <person name="Katsura K."/>
            <person name="Hayashi T."/>
        </authorList>
    </citation>
    <scope>NUCLEOTIDE SEQUENCE</scope>
    <source>
        <strain evidence="3">DSM 22415</strain>
    </source>
</reference>
<evidence type="ECO:0000313" key="4">
    <source>
        <dbReference type="EMBL" id="VUF10689.1"/>
    </source>
</evidence>
<reference evidence="3" key="2">
    <citation type="journal article" date="2021" name="Front. Microbiol.">
        <title>Comprehensive Comparative Genomics and Phenotyping of Methylobacterium Species.</title>
        <authorList>
            <person name="Alessa O."/>
            <person name="Ogura Y."/>
            <person name="Fujitani Y."/>
            <person name="Takami H."/>
            <person name="Hayashi T."/>
            <person name="Sahin N."/>
            <person name="Tani A."/>
        </authorList>
    </citation>
    <scope>NUCLEOTIDE SEQUENCE</scope>
    <source>
        <strain evidence="3">DSM 22415</strain>
    </source>
</reference>
<reference evidence="4 5" key="1">
    <citation type="submission" date="2019-06" db="EMBL/GenBank/DDBJ databases">
        <authorList>
            <person name="Rodrigo-Torres L."/>
            <person name="Arahal R. D."/>
            <person name="Lucena T."/>
        </authorList>
    </citation>
    <scope>NUCLEOTIDE SEQUENCE [LARGE SCALE GENOMIC DNA]</scope>
    <source>
        <strain evidence="4 5">SW08-7</strain>
    </source>
</reference>
<dbReference type="InterPro" id="IPR024467">
    <property type="entry name" value="Xre/MbcA/ParS-like_toxin-bd"/>
</dbReference>
<protein>
    <submittedName>
        <fullName evidence="4">Uncharacterized protein</fullName>
    </submittedName>
</protein>
<proteinExistence type="predicted"/>
<evidence type="ECO:0000313" key="6">
    <source>
        <dbReference type="Proteomes" id="UP001055303"/>
    </source>
</evidence>
<dbReference type="GO" id="GO:0003677">
    <property type="term" value="F:DNA binding"/>
    <property type="evidence" value="ECO:0007669"/>
    <property type="project" value="InterPro"/>
</dbReference>
<sequence>MPKTVARHRDAGESGARSFPYVDLYRASAFDRIAFIKSGVPARKVKTFITELQLDQRAMLDALNLKTATVNKKAARDETLSAEESERVVGLAKLVGQLEAMIEESGATEGFEESFDAPEWLSRWLREPLPALGGRPIDLLDTMEGQALVSRALAQIQSGAYA</sequence>
<name>A0A564FR92_9HYPH</name>
<dbReference type="InterPro" id="IPR046847">
    <property type="entry name" value="Xre-like_HTH"/>
</dbReference>
<dbReference type="RefSeq" id="WP_144759294.1">
    <property type="nucleotide sequence ID" value="NZ_BPQI01000049.1"/>
</dbReference>
<dbReference type="Proteomes" id="UP001055303">
    <property type="component" value="Unassembled WGS sequence"/>
</dbReference>
<feature type="domain" description="Antitoxin Xre-like helix-turn-helix" evidence="2">
    <location>
        <begin position="31"/>
        <end position="92"/>
    </location>
</feature>
<organism evidence="4 5">
    <name type="scientific">Methylobacterium dankookense</name>
    <dbReference type="NCBI Taxonomy" id="560405"/>
    <lineage>
        <taxon>Bacteria</taxon>
        <taxon>Pseudomonadati</taxon>
        <taxon>Pseudomonadota</taxon>
        <taxon>Alphaproteobacteria</taxon>
        <taxon>Hyphomicrobiales</taxon>
        <taxon>Methylobacteriaceae</taxon>
        <taxon>Methylobacterium</taxon>
    </lineage>
</organism>
<keyword evidence="6" id="KW-1185">Reference proteome</keyword>
<dbReference type="Pfam" id="PF20432">
    <property type="entry name" value="Xre-like-HTH"/>
    <property type="match status" value="1"/>
</dbReference>
<accession>A0A564FR92</accession>
<evidence type="ECO:0000259" key="2">
    <source>
        <dbReference type="Pfam" id="PF20432"/>
    </source>
</evidence>
<dbReference type="Pfam" id="PF09722">
    <property type="entry name" value="Xre_MbcA_ParS_C"/>
    <property type="match status" value="1"/>
</dbReference>
<evidence type="ECO:0000259" key="1">
    <source>
        <dbReference type="Pfam" id="PF09722"/>
    </source>
</evidence>
<evidence type="ECO:0000313" key="3">
    <source>
        <dbReference type="EMBL" id="GJD56127.1"/>
    </source>
</evidence>
<dbReference type="Proteomes" id="UP000401717">
    <property type="component" value="Unassembled WGS sequence"/>
</dbReference>
<feature type="domain" description="Antitoxin Xre/MbcA/ParS-like toxin-binding" evidence="1">
    <location>
        <begin position="115"/>
        <end position="159"/>
    </location>
</feature>
<evidence type="ECO:0000313" key="5">
    <source>
        <dbReference type="Proteomes" id="UP000401717"/>
    </source>
</evidence>